<gene>
    <name evidence="1" type="ORF">J2X78_004833</name>
</gene>
<evidence type="ECO:0000313" key="2">
    <source>
        <dbReference type="Proteomes" id="UP001246858"/>
    </source>
</evidence>
<comment type="caution">
    <text evidence="1">The sequence shown here is derived from an EMBL/GenBank/DDBJ whole genome shotgun (WGS) entry which is preliminary data.</text>
</comment>
<name>A0ACC6L4A6_9SPHI</name>
<keyword evidence="2" id="KW-1185">Reference proteome</keyword>
<dbReference type="Proteomes" id="UP001246858">
    <property type="component" value="Unassembled WGS sequence"/>
</dbReference>
<proteinExistence type="predicted"/>
<organism evidence="1 2">
    <name type="scientific">Pedobacter africanus</name>
    <dbReference type="NCBI Taxonomy" id="151894"/>
    <lineage>
        <taxon>Bacteria</taxon>
        <taxon>Pseudomonadati</taxon>
        <taxon>Bacteroidota</taxon>
        <taxon>Sphingobacteriia</taxon>
        <taxon>Sphingobacteriales</taxon>
        <taxon>Sphingobacteriaceae</taxon>
        <taxon>Pedobacter</taxon>
    </lineage>
</organism>
<sequence length="51" mass="5787">MIQAKMVQVDKKLPGDIIIKKATFPRNERIRLCLGTITQTTESDEHGIMNC</sequence>
<protein>
    <submittedName>
        <fullName evidence="1">Uncharacterized protein</fullName>
    </submittedName>
</protein>
<accession>A0ACC6L4A6</accession>
<evidence type="ECO:0000313" key="1">
    <source>
        <dbReference type="EMBL" id="MDR6786240.1"/>
    </source>
</evidence>
<reference evidence="1" key="1">
    <citation type="submission" date="2023-07" db="EMBL/GenBank/DDBJ databases">
        <title>Sorghum-associated microbial communities from plants grown in Nebraska, USA.</title>
        <authorList>
            <person name="Schachtman D."/>
        </authorList>
    </citation>
    <scope>NUCLEOTIDE SEQUENCE</scope>
    <source>
        <strain evidence="1">2697</strain>
    </source>
</reference>
<dbReference type="EMBL" id="JAVDTF010000006">
    <property type="protein sequence ID" value="MDR6786240.1"/>
    <property type="molecule type" value="Genomic_DNA"/>
</dbReference>